<feature type="compositionally biased region" description="Gly residues" evidence="1">
    <location>
        <begin position="69"/>
        <end position="79"/>
    </location>
</feature>
<accession>A0AAV4AFY1</accession>
<sequence>MRYKRATALGFAALLAESPMQQHKAETTKGGLAPRDATQFKSRTCRLYRFCELEESLTSDNRGEEPAGEGAGDATGKGV</sequence>
<name>A0AAV4AFY1_9GAST</name>
<dbReference type="AlphaFoldDB" id="A0AAV4AFY1"/>
<feature type="region of interest" description="Disordered" evidence="1">
    <location>
        <begin position="57"/>
        <end position="79"/>
    </location>
</feature>
<evidence type="ECO:0000256" key="1">
    <source>
        <dbReference type="SAM" id="MobiDB-lite"/>
    </source>
</evidence>
<reference evidence="2 3" key="1">
    <citation type="journal article" date="2021" name="Elife">
        <title>Chloroplast acquisition without the gene transfer in kleptoplastic sea slugs, Plakobranchus ocellatus.</title>
        <authorList>
            <person name="Maeda T."/>
            <person name="Takahashi S."/>
            <person name="Yoshida T."/>
            <person name="Shimamura S."/>
            <person name="Takaki Y."/>
            <person name="Nagai Y."/>
            <person name="Toyoda A."/>
            <person name="Suzuki Y."/>
            <person name="Arimoto A."/>
            <person name="Ishii H."/>
            <person name="Satoh N."/>
            <person name="Nishiyama T."/>
            <person name="Hasebe M."/>
            <person name="Maruyama T."/>
            <person name="Minagawa J."/>
            <person name="Obokata J."/>
            <person name="Shigenobu S."/>
        </authorList>
    </citation>
    <scope>NUCLEOTIDE SEQUENCE [LARGE SCALE GENOMIC DNA]</scope>
</reference>
<dbReference type="Proteomes" id="UP000735302">
    <property type="component" value="Unassembled WGS sequence"/>
</dbReference>
<protein>
    <submittedName>
        <fullName evidence="2">Uncharacterized protein</fullName>
    </submittedName>
</protein>
<proteinExistence type="predicted"/>
<evidence type="ECO:0000313" key="2">
    <source>
        <dbReference type="EMBL" id="GFO06157.1"/>
    </source>
</evidence>
<keyword evidence="3" id="KW-1185">Reference proteome</keyword>
<evidence type="ECO:0000313" key="3">
    <source>
        <dbReference type="Proteomes" id="UP000735302"/>
    </source>
</evidence>
<gene>
    <name evidence="2" type="ORF">PoB_003266200</name>
</gene>
<organism evidence="2 3">
    <name type="scientific">Plakobranchus ocellatus</name>
    <dbReference type="NCBI Taxonomy" id="259542"/>
    <lineage>
        <taxon>Eukaryota</taxon>
        <taxon>Metazoa</taxon>
        <taxon>Spiralia</taxon>
        <taxon>Lophotrochozoa</taxon>
        <taxon>Mollusca</taxon>
        <taxon>Gastropoda</taxon>
        <taxon>Heterobranchia</taxon>
        <taxon>Euthyneura</taxon>
        <taxon>Panpulmonata</taxon>
        <taxon>Sacoglossa</taxon>
        <taxon>Placobranchoidea</taxon>
        <taxon>Plakobranchidae</taxon>
        <taxon>Plakobranchus</taxon>
    </lineage>
</organism>
<comment type="caution">
    <text evidence="2">The sequence shown here is derived from an EMBL/GenBank/DDBJ whole genome shotgun (WGS) entry which is preliminary data.</text>
</comment>
<dbReference type="EMBL" id="BLXT01003763">
    <property type="protein sequence ID" value="GFO06157.1"/>
    <property type="molecule type" value="Genomic_DNA"/>
</dbReference>